<dbReference type="SUPFAM" id="SSF53474">
    <property type="entry name" value="alpha/beta-Hydrolases"/>
    <property type="match status" value="1"/>
</dbReference>
<feature type="region of interest" description="Disordered" evidence="2">
    <location>
        <begin position="262"/>
        <end position="320"/>
    </location>
</feature>
<proteinExistence type="predicted"/>
<evidence type="ECO:0000313" key="4">
    <source>
        <dbReference type="Proteomes" id="UP001064933"/>
    </source>
</evidence>
<dbReference type="InterPro" id="IPR050261">
    <property type="entry name" value="FrsA_esterase"/>
</dbReference>
<dbReference type="PANTHER" id="PTHR22946:SF9">
    <property type="entry name" value="POLYKETIDE TRANSFERASE AF380"/>
    <property type="match status" value="1"/>
</dbReference>
<keyword evidence="4" id="KW-1185">Reference proteome</keyword>
<protein>
    <recommendedName>
        <fullName evidence="5">Dienelactone hydrolase</fullName>
    </recommendedName>
</protein>
<evidence type="ECO:0000313" key="3">
    <source>
        <dbReference type="EMBL" id="UXH77837.1"/>
    </source>
</evidence>
<evidence type="ECO:0008006" key="5">
    <source>
        <dbReference type="Google" id="ProtNLM"/>
    </source>
</evidence>
<organism evidence="3 4">
    <name type="scientific">Roseateles amylovorans</name>
    <dbReference type="NCBI Taxonomy" id="2978473"/>
    <lineage>
        <taxon>Bacteria</taxon>
        <taxon>Pseudomonadati</taxon>
        <taxon>Pseudomonadota</taxon>
        <taxon>Betaproteobacteria</taxon>
        <taxon>Burkholderiales</taxon>
        <taxon>Sphaerotilaceae</taxon>
        <taxon>Roseateles</taxon>
    </lineage>
</organism>
<evidence type="ECO:0000256" key="1">
    <source>
        <dbReference type="ARBA" id="ARBA00022801"/>
    </source>
</evidence>
<sequence>MSAPPAERPVRRALAAVGRRSAGAVWLGLSIAGHAGAAGPQPVSASPSPMAAPAPRLVSPWAPDIREAVIQVPVTVRDADGRTLRGELPVTTFRPAGSGPFPLVVINHGRDLRHRLNYERQRYESAARFFIRKGFAVAVPLRLGYGELARVGDPESSLSCQQPRFAAAMEVAGAQVAAVVRSLALAPDIDPRRIVLVGQSVGGLAVLSALPMLQEADVGVIAAINFAGGHGANPQASPGQPCRPDLLQQEIARMGSALGRPLAVASRERDPTSSVGANRNPSDGTDGDAHEARDAPSWQGRSPDGRPSRRGSMPMDGATTGAALPVPTLWLYAENDRSFAPARAHAWAQAYRQAGGAATLQLLPPFGEDGHRLFTDGNDRWQPWVDDFLRPLGVDLPGALPFPTGGRVAVEDEGALPPSPRELHQLYRQFLAARTPRAFAMNGQSRSAFATGDDAQSRALAACEQGAQAEEPCRLYAVNHTVVWSFP</sequence>
<feature type="compositionally biased region" description="Polar residues" evidence="2">
    <location>
        <begin position="272"/>
        <end position="283"/>
    </location>
</feature>
<accession>A0ABY6AYS7</accession>
<gene>
    <name evidence="3" type="ORF">N4261_23160</name>
</gene>
<keyword evidence="1" id="KW-0378">Hydrolase</keyword>
<evidence type="ECO:0000256" key="2">
    <source>
        <dbReference type="SAM" id="MobiDB-lite"/>
    </source>
</evidence>
<dbReference type="Proteomes" id="UP001064933">
    <property type="component" value="Chromosome"/>
</dbReference>
<dbReference type="InterPro" id="IPR029058">
    <property type="entry name" value="AB_hydrolase_fold"/>
</dbReference>
<reference evidence="3" key="1">
    <citation type="submission" date="2022-10" db="EMBL/GenBank/DDBJ databases">
        <title>Characterization and whole genome sequencing of a new Roseateles species, isolated from fresh water.</title>
        <authorList>
            <person name="Guliayeva D.Y."/>
            <person name="Akhremchuk A.E."/>
            <person name="Sikolenko M.A."/>
            <person name="Valentovich L.N."/>
            <person name="Sidarenka A.V."/>
        </authorList>
    </citation>
    <scope>NUCLEOTIDE SEQUENCE</scope>
    <source>
        <strain evidence="3">BIM B-1768</strain>
    </source>
</reference>
<dbReference type="EMBL" id="CP104562">
    <property type="protein sequence ID" value="UXH77837.1"/>
    <property type="molecule type" value="Genomic_DNA"/>
</dbReference>
<dbReference type="RefSeq" id="WP_261757592.1">
    <property type="nucleotide sequence ID" value="NZ_CP104562.2"/>
</dbReference>
<name>A0ABY6AYS7_9BURK</name>
<dbReference type="PANTHER" id="PTHR22946">
    <property type="entry name" value="DIENELACTONE HYDROLASE DOMAIN-CONTAINING PROTEIN-RELATED"/>
    <property type="match status" value="1"/>
</dbReference>
<dbReference type="Gene3D" id="3.40.50.1820">
    <property type="entry name" value="alpha/beta hydrolase"/>
    <property type="match status" value="1"/>
</dbReference>